<keyword evidence="1" id="KW-0812">Transmembrane</keyword>
<dbReference type="RefSeq" id="WP_189612386.1">
    <property type="nucleotide sequence ID" value="NZ_BMXR01000013.1"/>
</dbReference>
<gene>
    <name evidence="2" type="ORF">GCM10007392_41710</name>
</gene>
<reference evidence="2" key="1">
    <citation type="journal article" date="2014" name="Int. J. Syst. Evol. Microbiol.">
        <title>Complete genome sequence of Corynebacterium casei LMG S-19264T (=DSM 44701T), isolated from a smear-ripened cheese.</title>
        <authorList>
            <consortium name="US DOE Joint Genome Institute (JGI-PGF)"/>
            <person name="Walter F."/>
            <person name="Albersmeier A."/>
            <person name="Kalinowski J."/>
            <person name="Ruckert C."/>
        </authorList>
    </citation>
    <scope>NUCLEOTIDE SEQUENCE</scope>
    <source>
        <strain evidence="2">KCTC 22169</strain>
    </source>
</reference>
<name>A0A918KPS1_9GAMM</name>
<comment type="caution">
    <text evidence="2">The sequence shown here is derived from an EMBL/GenBank/DDBJ whole genome shotgun (WGS) entry which is preliminary data.</text>
</comment>
<dbReference type="Proteomes" id="UP000626148">
    <property type="component" value="Unassembled WGS sequence"/>
</dbReference>
<keyword evidence="1" id="KW-0472">Membrane</keyword>
<dbReference type="EMBL" id="BMXR01000013">
    <property type="protein sequence ID" value="GGX69772.1"/>
    <property type="molecule type" value="Genomic_DNA"/>
</dbReference>
<feature type="transmembrane region" description="Helical" evidence="1">
    <location>
        <begin position="12"/>
        <end position="32"/>
    </location>
</feature>
<dbReference type="Pfam" id="PF07254">
    <property type="entry name" value="Cpta_toxin"/>
    <property type="match status" value="1"/>
</dbReference>
<keyword evidence="1" id="KW-1133">Transmembrane helix</keyword>
<evidence type="ECO:0000313" key="3">
    <source>
        <dbReference type="Proteomes" id="UP000626148"/>
    </source>
</evidence>
<evidence type="ECO:0000313" key="2">
    <source>
        <dbReference type="EMBL" id="GGX69772.1"/>
    </source>
</evidence>
<reference evidence="2" key="2">
    <citation type="submission" date="2020-09" db="EMBL/GenBank/DDBJ databases">
        <authorList>
            <person name="Sun Q."/>
            <person name="Kim S."/>
        </authorList>
    </citation>
    <scope>NUCLEOTIDE SEQUENCE</scope>
    <source>
        <strain evidence="2">KCTC 22169</strain>
    </source>
</reference>
<dbReference type="InterPro" id="IPR009883">
    <property type="entry name" value="YgfX"/>
</dbReference>
<accession>A0A918KPS1</accession>
<dbReference type="AlphaFoldDB" id="A0A918KPS1"/>
<sequence length="140" mass="16350">MFSPIECRLTPSRLSAVVTFGPVVLLGLFGWFAGVEPLWLVSAWAVTLYVLWHVHRLEAPARYLRWHGERVILYTEPDLTDPEPYQWTGRGRRNVLYIRLELLSETRERHDQMIWRDTVTDASWRALNAAYRVNSTVKAP</sequence>
<keyword evidence="3" id="KW-1185">Reference proteome</keyword>
<protein>
    <submittedName>
        <fullName evidence="2">Uncharacterized protein</fullName>
    </submittedName>
</protein>
<proteinExistence type="predicted"/>
<evidence type="ECO:0000256" key="1">
    <source>
        <dbReference type="SAM" id="Phobius"/>
    </source>
</evidence>
<feature type="transmembrane region" description="Helical" evidence="1">
    <location>
        <begin position="38"/>
        <end position="55"/>
    </location>
</feature>
<organism evidence="2 3">
    <name type="scientific">Saccharospirillum salsuginis</name>
    <dbReference type="NCBI Taxonomy" id="418750"/>
    <lineage>
        <taxon>Bacteria</taxon>
        <taxon>Pseudomonadati</taxon>
        <taxon>Pseudomonadota</taxon>
        <taxon>Gammaproteobacteria</taxon>
        <taxon>Oceanospirillales</taxon>
        <taxon>Saccharospirillaceae</taxon>
        <taxon>Saccharospirillum</taxon>
    </lineage>
</organism>